<reference evidence="1 2" key="1">
    <citation type="submission" date="2023-04" db="EMBL/GenBank/DDBJ databases">
        <title>A novel bacteria isolated from coastal sediment.</title>
        <authorList>
            <person name="Liu X.-J."/>
            <person name="Du Z.-J."/>
        </authorList>
    </citation>
    <scope>NUCLEOTIDE SEQUENCE [LARGE SCALE GENOMIC DNA]</scope>
    <source>
        <strain evidence="1 2">SDUM461003</strain>
    </source>
</reference>
<dbReference type="RefSeq" id="WP_308949812.1">
    <property type="nucleotide sequence ID" value="NZ_JARXHW010000016.1"/>
</dbReference>
<name>A0ABU1ATY3_9BACT</name>
<organism evidence="1 2">
    <name type="scientific">Thalassobacterium maritimum</name>
    <dbReference type="NCBI Taxonomy" id="3041265"/>
    <lineage>
        <taxon>Bacteria</taxon>
        <taxon>Pseudomonadati</taxon>
        <taxon>Verrucomicrobiota</taxon>
        <taxon>Opitutia</taxon>
        <taxon>Puniceicoccales</taxon>
        <taxon>Coraliomargaritaceae</taxon>
        <taxon>Thalassobacterium</taxon>
    </lineage>
</organism>
<dbReference type="Gene3D" id="1.20.1440.60">
    <property type="entry name" value="23S rRNA-intervening sequence"/>
    <property type="match status" value="1"/>
</dbReference>
<dbReference type="EMBL" id="JARXHW010000016">
    <property type="protein sequence ID" value="MDQ8207614.1"/>
    <property type="molecule type" value="Genomic_DNA"/>
</dbReference>
<protein>
    <submittedName>
        <fullName evidence="1">Four helix bundle protein</fullName>
    </submittedName>
</protein>
<evidence type="ECO:0000313" key="1">
    <source>
        <dbReference type="EMBL" id="MDQ8207614.1"/>
    </source>
</evidence>
<proteinExistence type="predicted"/>
<dbReference type="NCBIfam" id="TIGR02436">
    <property type="entry name" value="four helix bundle protein"/>
    <property type="match status" value="1"/>
</dbReference>
<evidence type="ECO:0000313" key="2">
    <source>
        <dbReference type="Proteomes" id="UP001225316"/>
    </source>
</evidence>
<gene>
    <name evidence="1" type="ORF">QEH52_08850</name>
</gene>
<dbReference type="SUPFAM" id="SSF158446">
    <property type="entry name" value="IVS-encoded protein-like"/>
    <property type="match status" value="1"/>
</dbReference>
<dbReference type="PANTHER" id="PTHR38471:SF2">
    <property type="entry name" value="FOUR HELIX BUNDLE PROTEIN"/>
    <property type="match status" value="1"/>
</dbReference>
<dbReference type="PANTHER" id="PTHR38471">
    <property type="entry name" value="FOUR HELIX BUNDLE PROTEIN"/>
    <property type="match status" value="1"/>
</dbReference>
<sequence>MATIERFEDIQAWQKAREVAAAIYQLCKTGELAKDFGLRDQIRRSAVSVQSNIAEGFGREGNKEFIRFLRIAKGSSTEFRSQLYNLLDADYITQIKFEELYQQSVETEKLIGGFINYLEKHI</sequence>
<dbReference type="Proteomes" id="UP001225316">
    <property type="component" value="Unassembled WGS sequence"/>
</dbReference>
<dbReference type="InterPro" id="IPR036583">
    <property type="entry name" value="23S_rRNA_IVS_sf"/>
</dbReference>
<keyword evidence="2" id="KW-1185">Reference proteome</keyword>
<accession>A0ABU1ATY3</accession>
<dbReference type="InterPro" id="IPR012657">
    <property type="entry name" value="23S_rRNA-intervening_sequence"/>
</dbReference>
<dbReference type="CDD" id="cd16377">
    <property type="entry name" value="23S_rRNA_IVP_like"/>
    <property type="match status" value="1"/>
</dbReference>
<comment type="caution">
    <text evidence="1">The sequence shown here is derived from an EMBL/GenBank/DDBJ whole genome shotgun (WGS) entry which is preliminary data.</text>
</comment>
<dbReference type="Pfam" id="PF05635">
    <property type="entry name" value="23S_rRNA_IVP"/>
    <property type="match status" value="1"/>
</dbReference>